<sequence length="47" mass="5563">MGNSTKKIYISNKYLIIRLIFEELYFAYISLDQIISTHPDLIKKTPE</sequence>
<dbReference type="AlphaFoldDB" id="E1YLJ6"/>
<name>E1YLJ6_9BACT</name>
<organism evidence="1">
    <name type="scientific">uncultured Desulfobacterium sp</name>
    <dbReference type="NCBI Taxonomy" id="201089"/>
    <lineage>
        <taxon>Bacteria</taxon>
        <taxon>Pseudomonadati</taxon>
        <taxon>Thermodesulfobacteriota</taxon>
        <taxon>Desulfobacteria</taxon>
        <taxon>Desulfobacterales</taxon>
        <taxon>Desulfobacteriaceae</taxon>
        <taxon>Desulfobacterium</taxon>
        <taxon>environmental samples</taxon>
    </lineage>
</organism>
<dbReference type="EMBL" id="FR695877">
    <property type="protein sequence ID" value="CBX30979.1"/>
    <property type="molecule type" value="Genomic_DNA"/>
</dbReference>
<protein>
    <submittedName>
        <fullName evidence="1">Uncharacterized protein</fullName>
    </submittedName>
</protein>
<reference evidence="1" key="1">
    <citation type="journal article" date="2011" name="Environ. Microbiol.">
        <title>Genomic insights into the metabolic potential of the polycyclic aromatic hydrocarbon degrading sulfate-reducing Deltaproteobacterium N47.</title>
        <authorList>
            <person name="Bergmann F."/>
            <person name="Selesi D."/>
            <person name="Weinmaier T."/>
            <person name="Tischler P."/>
            <person name="Rattei T."/>
            <person name="Meckenstock R.U."/>
        </authorList>
    </citation>
    <scope>NUCLEOTIDE SEQUENCE</scope>
</reference>
<accession>E1YLJ6</accession>
<evidence type="ECO:0000313" key="1">
    <source>
        <dbReference type="EMBL" id="CBX30979.1"/>
    </source>
</evidence>
<gene>
    <name evidence="1" type="ORF">N47_E44910</name>
</gene>
<proteinExistence type="predicted"/>